<sequence>MEATTLLLAIGVAFLLFLIIRWFLERFEIDKLETRAVFITGCDSVIFDFNPIVEASLLHKTVFVGFGKELVVRCAERGMPVFAGCLFEKSINDYQQLSKSYRIPVDAFIIDVTKDDSVNNAKAYLESRTKQYGGF</sequence>
<keyword evidence="1" id="KW-1133">Transmembrane helix</keyword>
<evidence type="ECO:0000313" key="3">
    <source>
        <dbReference type="Proteomes" id="UP000270094"/>
    </source>
</evidence>
<dbReference type="GO" id="GO:0008202">
    <property type="term" value="P:steroid metabolic process"/>
    <property type="evidence" value="ECO:0007669"/>
    <property type="project" value="TreeGrafter"/>
</dbReference>
<dbReference type="AlphaFoldDB" id="A0A3P7IPP7"/>
<dbReference type="Proteomes" id="UP000270094">
    <property type="component" value="Unassembled WGS sequence"/>
</dbReference>
<keyword evidence="3" id="KW-1185">Reference proteome</keyword>
<dbReference type="SUPFAM" id="SSF51735">
    <property type="entry name" value="NAD(P)-binding Rossmann-fold domains"/>
    <property type="match status" value="1"/>
</dbReference>
<dbReference type="Gene3D" id="3.40.50.720">
    <property type="entry name" value="NAD(P)-binding Rossmann-like Domain"/>
    <property type="match status" value="1"/>
</dbReference>
<name>A0A3P7IPP7_STRVU</name>
<organism evidence="2 3">
    <name type="scientific">Strongylus vulgaris</name>
    <name type="common">Blood worm</name>
    <dbReference type="NCBI Taxonomy" id="40348"/>
    <lineage>
        <taxon>Eukaryota</taxon>
        <taxon>Metazoa</taxon>
        <taxon>Ecdysozoa</taxon>
        <taxon>Nematoda</taxon>
        <taxon>Chromadorea</taxon>
        <taxon>Rhabditida</taxon>
        <taxon>Rhabditina</taxon>
        <taxon>Rhabditomorpha</taxon>
        <taxon>Strongyloidea</taxon>
        <taxon>Strongylidae</taxon>
        <taxon>Strongylus</taxon>
    </lineage>
</organism>
<reference evidence="2 3" key="1">
    <citation type="submission" date="2018-11" db="EMBL/GenBank/DDBJ databases">
        <authorList>
            <consortium name="Pathogen Informatics"/>
        </authorList>
    </citation>
    <scope>NUCLEOTIDE SEQUENCE [LARGE SCALE GENOMIC DNA]</scope>
</reference>
<dbReference type="OrthoDB" id="2102561at2759"/>
<dbReference type="PANTHER" id="PTHR43313:SF7">
    <property type="entry name" value="17-BETA-HYDROXYSTEROID DEHYDROGENASE TYPE 6"/>
    <property type="match status" value="1"/>
</dbReference>
<keyword evidence="1" id="KW-0812">Transmembrane</keyword>
<proteinExistence type="predicted"/>
<keyword evidence="1" id="KW-0472">Membrane</keyword>
<dbReference type="PANTHER" id="PTHR43313">
    <property type="entry name" value="SHORT-CHAIN DEHYDROGENASE/REDUCTASE FAMILY 9C"/>
    <property type="match status" value="1"/>
</dbReference>
<gene>
    <name evidence="2" type="ORF">SVUK_LOCUS4791</name>
</gene>
<evidence type="ECO:0000313" key="2">
    <source>
        <dbReference type="EMBL" id="VDM69793.1"/>
    </source>
</evidence>
<accession>A0A3P7IPP7</accession>
<dbReference type="EMBL" id="UYYB01013562">
    <property type="protein sequence ID" value="VDM69793.1"/>
    <property type="molecule type" value="Genomic_DNA"/>
</dbReference>
<evidence type="ECO:0000256" key="1">
    <source>
        <dbReference type="SAM" id="Phobius"/>
    </source>
</evidence>
<dbReference type="InterPro" id="IPR036291">
    <property type="entry name" value="NAD(P)-bd_dom_sf"/>
</dbReference>
<dbReference type="GO" id="GO:0016491">
    <property type="term" value="F:oxidoreductase activity"/>
    <property type="evidence" value="ECO:0007669"/>
    <property type="project" value="TreeGrafter"/>
</dbReference>
<protein>
    <submittedName>
        <fullName evidence="2">Uncharacterized protein</fullName>
    </submittedName>
</protein>
<feature type="transmembrane region" description="Helical" evidence="1">
    <location>
        <begin position="6"/>
        <end position="24"/>
    </location>
</feature>